<comment type="caution">
    <text evidence="2">The sequence shown here is derived from an EMBL/GenBank/DDBJ whole genome shotgun (WGS) entry which is preliminary data.</text>
</comment>
<evidence type="ECO:0000313" key="2">
    <source>
        <dbReference type="EMBL" id="KFI54111.1"/>
    </source>
</evidence>
<feature type="region of interest" description="Disordered" evidence="1">
    <location>
        <begin position="1"/>
        <end position="20"/>
    </location>
</feature>
<evidence type="ECO:0000313" key="3">
    <source>
        <dbReference type="Proteomes" id="UP000029072"/>
    </source>
</evidence>
<accession>A0A087A5R1</accession>
<protein>
    <submittedName>
        <fullName evidence="2">Uncharacterized protein</fullName>
    </submittedName>
</protein>
<evidence type="ECO:0000256" key="1">
    <source>
        <dbReference type="SAM" id="MobiDB-lite"/>
    </source>
</evidence>
<proteinExistence type="predicted"/>
<sequence>MSFTDLLARPREADTSGTTSDSGLPVVWHVIVDIPFANWTLRRTGVTLEDAAEDLRLRSARLARAQAVLATLRRVSDSDDWQVSITQHGIRAERDGEPFEQLDRQLTDAGFTADDFIVHVEYARSWGML</sequence>
<dbReference type="OrthoDB" id="3233516at2"/>
<name>A0A087A5R1_9BIFI</name>
<gene>
    <name evidence="2" type="ORF">BCAL_2331</name>
</gene>
<dbReference type="EMBL" id="JGYS01000011">
    <property type="protein sequence ID" value="KFI54111.1"/>
    <property type="molecule type" value="Genomic_DNA"/>
</dbReference>
<organism evidence="2 3">
    <name type="scientific">Bifidobacterium callitrichos DSM 23973</name>
    <dbReference type="NCBI Taxonomy" id="1437609"/>
    <lineage>
        <taxon>Bacteria</taxon>
        <taxon>Bacillati</taxon>
        <taxon>Actinomycetota</taxon>
        <taxon>Actinomycetes</taxon>
        <taxon>Bifidobacteriales</taxon>
        <taxon>Bifidobacteriaceae</taxon>
        <taxon>Bifidobacterium</taxon>
    </lineage>
</organism>
<dbReference type="AlphaFoldDB" id="A0A087A5R1"/>
<dbReference type="RefSeq" id="WP_043166051.1">
    <property type="nucleotide sequence ID" value="NZ_JDUV01000009.1"/>
</dbReference>
<dbReference type="Proteomes" id="UP000029072">
    <property type="component" value="Unassembled WGS sequence"/>
</dbReference>
<reference evidence="2 3" key="1">
    <citation type="submission" date="2014-03" db="EMBL/GenBank/DDBJ databases">
        <title>Genomics of Bifidobacteria.</title>
        <authorList>
            <person name="Ventura M."/>
            <person name="Milani C."/>
            <person name="Lugli G.A."/>
        </authorList>
    </citation>
    <scope>NUCLEOTIDE SEQUENCE [LARGE SCALE GENOMIC DNA]</scope>
    <source>
        <strain evidence="2 3">DSM 23973</strain>
    </source>
</reference>